<evidence type="ECO:0000313" key="1">
    <source>
        <dbReference type="EMBL" id="KAK1865994.1"/>
    </source>
</evidence>
<name>A0ACC3C785_PYRYE</name>
<accession>A0ACC3C785</accession>
<gene>
    <name evidence="1" type="ORF">I4F81_008515</name>
</gene>
<comment type="caution">
    <text evidence="1">The sequence shown here is derived from an EMBL/GenBank/DDBJ whole genome shotgun (WGS) entry which is preliminary data.</text>
</comment>
<proteinExistence type="predicted"/>
<protein>
    <submittedName>
        <fullName evidence="1">Uncharacterized protein</fullName>
    </submittedName>
</protein>
<dbReference type="Proteomes" id="UP000798662">
    <property type="component" value="Chromosome 2"/>
</dbReference>
<dbReference type="EMBL" id="CM020619">
    <property type="protein sequence ID" value="KAK1865994.1"/>
    <property type="molecule type" value="Genomic_DNA"/>
</dbReference>
<sequence length="293" mass="32296">MFAEYAVLFGRIAGWVTSATPIPMTLEEGKSLSEQATAFVINCQTPILGPAHGPKVDKLIRHVLDAISMHGNLRNDKTDQNEAFQKDDKPFYQRTNKSVDAFTHQLVRQAQGSRAVLRRIEKLNCINGGRNRGRRGAFARARATHKQERSTRHLAKVRVSVLAFCPGLSRLGELLKLKDSQKVPVLTVMKFIAKLECDTAVKQTLWSTPSYRGGPWSDAVLYSVRSGQTEGASDSQAADVLCVGEVRALLRCAEEDVAMVCKMTPVAPEPGCPFAARGCKRLKWAASRDDGWS</sequence>
<evidence type="ECO:0000313" key="2">
    <source>
        <dbReference type="Proteomes" id="UP000798662"/>
    </source>
</evidence>
<reference evidence="1" key="1">
    <citation type="submission" date="2019-11" db="EMBL/GenBank/DDBJ databases">
        <title>Nori genome reveals adaptations in red seaweeds to the harsh intertidal environment.</title>
        <authorList>
            <person name="Wang D."/>
            <person name="Mao Y."/>
        </authorList>
    </citation>
    <scope>NUCLEOTIDE SEQUENCE</scope>
    <source>
        <tissue evidence="1">Gametophyte</tissue>
    </source>
</reference>
<keyword evidence="2" id="KW-1185">Reference proteome</keyword>
<organism evidence="1 2">
    <name type="scientific">Pyropia yezoensis</name>
    <name type="common">Susabi-nori</name>
    <name type="synonym">Porphyra yezoensis</name>
    <dbReference type="NCBI Taxonomy" id="2788"/>
    <lineage>
        <taxon>Eukaryota</taxon>
        <taxon>Rhodophyta</taxon>
        <taxon>Bangiophyceae</taxon>
        <taxon>Bangiales</taxon>
        <taxon>Bangiaceae</taxon>
        <taxon>Pyropia</taxon>
    </lineage>
</organism>